<dbReference type="Proteomes" id="UP000484885">
    <property type="component" value="Unassembled WGS sequence"/>
</dbReference>
<evidence type="ECO:0000259" key="2">
    <source>
        <dbReference type="PROSITE" id="PS50925"/>
    </source>
</evidence>
<feature type="domain" description="BLUF" evidence="2">
    <location>
        <begin position="33"/>
        <end position="130"/>
    </location>
</feature>
<keyword evidence="1" id="KW-0472">Membrane</keyword>
<comment type="caution">
    <text evidence="3">The sequence shown here is derived from an EMBL/GenBank/DDBJ whole genome shotgun (WGS) entry which is preliminary data.</text>
</comment>
<dbReference type="EMBL" id="JAAGSC010000043">
    <property type="protein sequence ID" value="NDY96613.1"/>
    <property type="molecule type" value="Genomic_DNA"/>
</dbReference>
<protein>
    <submittedName>
        <fullName evidence="3">BLUF domain-containing protein</fullName>
    </submittedName>
</protein>
<keyword evidence="4" id="KW-1185">Reference proteome</keyword>
<keyword evidence="1" id="KW-0812">Transmembrane</keyword>
<dbReference type="Gene3D" id="3.30.70.100">
    <property type="match status" value="1"/>
</dbReference>
<accession>A0A845UXN0</accession>
<dbReference type="RefSeq" id="WP_164211999.1">
    <property type="nucleotide sequence ID" value="NZ_JAAGSC010000043.1"/>
</dbReference>
<dbReference type="InterPro" id="IPR036046">
    <property type="entry name" value="Acylphosphatase-like_dom_sf"/>
</dbReference>
<organism evidence="3 4">
    <name type="scientific">Wenzhouxiangella limi</name>
    <dbReference type="NCBI Taxonomy" id="2707351"/>
    <lineage>
        <taxon>Bacteria</taxon>
        <taxon>Pseudomonadati</taxon>
        <taxon>Pseudomonadota</taxon>
        <taxon>Gammaproteobacteria</taxon>
        <taxon>Chromatiales</taxon>
        <taxon>Wenzhouxiangellaceae</taxon>
        <taxon>Wenzhouxiangella</taxon>
    </lineage>
</organism>
<feature type="transmembrane region" description="Helical" evidence="1">
    <location>
        <begin position="197"/>
        <end position="221"/>
    </location>
</feature>
<dbReference type="PROSITE" id="PS50925">
    <property type="entry name" value="BLUF"/>
    <property type="match status" value="1"/>
</dbReference>
<dbReference type="AlphaFoldDB" id="A0A845UXN0"/>
<evidence type="ECO:0000313" key="4">
    <source>
        <dbReference type="Proteomes" id="UP000484885"/>
    </source>
</evidence>
<dbReference type="SUPFAM" id="SSF54975">
    <property type="entry name" value="Acylphosphatase/BLUF domain-like"/>
    <property type="match status" value="1"/>
</dbReference>
<dbReference type="GO" id="GO:0071949">
    <property type="term" value="F:FAD binding"/>
    <property type="evidence" value="ECO:0007669"/>
    <property type="project" value="InterPro"/>
</dbReference>
<dbReference type="InterPro" id="IPR007024">
    <property type="entry name" value="BLUF_domain"/>
</dbReference>
<proteinExistence type="predicted"/>
<reference evidence="3 4" key="1">
    <citation type="submission" date="2020-02" db="EMBL/GenBank/DDBJ databases">
        <authorList>
            <person name="Zhang X.-Y."/>
        </authorList>
    </citation>
    <scope>NUCLEOTIDE SEQUENCE [LARGE SCALE GENOMIC DNA]</scope>
    <source>
        <strain evidence="3 4">C33</strain>
    </source>
</reference>
<keyword evidence="1" id="KW-1133">Transmembrane helix</keyword>
<sequence length="222" mass="24933">MPDAGLTLHDPLNVAEYPPALFLQKVSRAMPDLLRLVYASKTNFEPTAQGAAVDPVVAEILAQSRRNNEPNNIGGVLCYGDGYFFQCLEGERAEVERLYDRLLDDDRHRDVTLLSKRPVPQRMFKLWSMKFMNVDAKIRRMLQIEKLESFVPHQFSDLMVERLLIELRDASERRQPALLGQQRSGTGARQAGATREFMPGLMFATTAGVTAILVGLMLAGLI</sequence>
<evidence type="ECO:0000313" key="3">
    <source>
        <dbReference type="EMBL" id="NDY96613.1"/>
    </source>
</evidence>
<gene>
    <name evidence="3" type="ORF">G3I74_12825</name>
</gene>
<name>A0A845UXN0_9GAMM</name>
<dbReference type="SMART" id="SM01034">
    <property type="entry name" value="BLUF"/>
    <property type="match status" value="1"/>
</dbReference>
<dbReference type="Pfam" id="PF04940">
    <property type="entry name" value="BLUF"/>
    <property type="match status" value="1"/>
</dbReference>
<evidence type="ECO:0000256" key="1">
    <source>
        <dbReference type="SAM" id="Phobius"/>
    </source>
</evidence>
<dbReference type="GO" id="GO:0009882">
    <property type="term" value="F:blue light photoreceptor activity"/>
    <property type="evidence" value="ECO:0007669"/>
    <property type="project" value="InterPro"/>
</dbReference>